<evidence type="ECO:0000256" key="1">
    <source>
        <dbReference type="ARBA" id="ARBA00008348"/>
    </source>
</evidence>
<dbReference type="EMBL" id="JACQXR010000160">
    <property type="protein sequence ID" value="MBI4727818.1"/>
    <property type="molecule type" value="Genomic_DNA"/>
</dbReference>
<dbReference type="InterPro" id="IPR002942">
    <property type="entry name" value="S4_RNA-bd"/>
</dbReference>
<evidence type="ECO:0000313" key="6">
    <source>
        <dbReference type="EMBL" id="MBI4727818.1"/>
    </source>
</evidence>
<feature type="domain" description="RNA-binding S4" evidence="5">
    <location>
        <begin position="5"/>
        <end position="67"/>
    </location>
</feature>
<reference evidence="6" key="1">
    <citation type="submission" date="2020-07" db="EMBL/GenBank/DDBJ databases">
        <title>Huge and variable diversity of episymbiotic CPR bacteria and DPANN archaea in groundwater ecosystems.</title>
        <authorList>
            <person name="He C.Y."/>
            <person name="Keren R."/>
            <person name="Whittaker M."/>
            <person name="Farag I.F."/>
            <person name="Doudna J."/>
            <person name="Cate J.H.D."/>
            <person name="Banfield J.F."/>
        </authorList>
    </citation>
    <scope>NUCLEOTIDE SEQUENCE</scope>
    <source>
        <strain evidence="6">NC_groundwater_1520_Pr4_B-0.1um_53_5</strain>
    </source>
</reference>
<dbReference type="Pfam" id="PF00849">
    <property type="entry name" value="PseudoU_synth_2"/>
    <property type="match status" value="1"/>
</dbReference>
<accession>A0A933MLA0</accession>
<dbReference type="InterPro" id="IPR020094">
    <property type="entry name" value="TruA/RsuA/RluB/E/F_N"/>
</dbReference>
<keyword evidence="2 4" id="KW-0413">Isomerase</keyword>
<dbReference type="GO" id="GO:0003723">
    <property type="term" value="F:RNA binding"/>
    <property type="evidence" value="ECO:0007669"/>
    <property type="project" value="UniProtKB-KW"/>
</dbReference>
<dbReference type="InterPro" id="IPR018496">
    <property type="entry name" value="PsdUridine_synth_RsuA/RluB_CS"/>
</dbReference>
<comment type="similarity">
    <text evidence="1 4">Belongs to the pseudouridine synthase RsuA family.</text>
</comment>
<dbReference type="PROSITE" id="PS50889">
    <property type="entry name" value="S4"/>
    <property type="match status" value="1"/>
</dbReference>
<evidence type="ECO:0000256" key="2">
    <source>
        <dbReference type="ARBA" id="ARBA00023235"/>
    </source>
</evidence>
<dbReference type="InterPro" id="IPR050343">
    <property type="entry name" value="RsuA_PseudoU_synthase"/>
</dbReference>
<dbReference type="CDD" id="cd00165">
    <property type="entry name" value="S4"/>
    <property type="match status" value="1"/>
</dbReference>
<dbReference type="InterPro" id="IPR036986">
    <property type="entry name" value="S4_RNA-bd_sf"/>
</dbReference>
<dbReference type="EC" id="5.4.99.-" evidence="4"/>
<dbReference type="InterPro" id="IPR006145">
    <property type="entry name" value="PsdUridine_synth_RsuA/RluA"/>
</dbReference>
<dbReference type="Gene3D" id="3.30.70.1560">
    <property type="entry name" value="Alpha-L RNA-binding motif"/>
    <property type="match status" value="1"/>
</dbReference>
<evidence type="ECO:0000256" key="4">
    <source>
        <dbReference type="RuleBase" id="RU003887"/>
    </source>
</evidence>
<name>A0A933MLA0_UNCT6</name>
<dbReference type="Pfam" id="PF01479">
    <property type="entry name" value="S4"/>
    <property type="match status" value="1"/>
</dbReference>
<dbReference type="PANTHER" id="PTHR47683">
    <property type="entry name" value="PSEUDOURIDINE SYNTHASE FAMILY PROTEIN-RELATED"/>
    <property type="match status" value="1"/>
</dbReference>
<dbReference type="AlphaFoldDB" id="A0A933MLA0"/>
<dbReference type="PANTHER" id="PTHR47683:SF2">
    <property type="entry name" value="RNA-BINDING S4 DOMAIN-CONTAINING PROTEIN"/>
    <property type="match status" value="1"/>
</dbReference>
<evidence type="ECO:0000256" key="3">
    <source>
        <dbReference type="PROSITE-ProRule" id="PRU00182"/>
    </source>
</evidence>
<dbReference type="PROSITE" id="PS01149">
    <property type="entry name" value="PSI_RSU"/>
    <property type="match status" value="1"/>
</dbReference>
<dbReference type="InterPro" id="IPR020103">
    <property type="entry name" value="PsdUridine_synth_cat_dom_sf"/>
</dbReference>
<dbReference type="Gene3D" id="3.30.70.580">
    <property type="entry name" value="Pseudouridine synthase I, catalytic domain, N-terminal subdomain"/>
    <property type="match status" value="1"/>
</dbReference>
<dbReference type="Proteomes" id="UP000736328">
    <property type="component" value="Unassembled WGS sequence"/>
</dbReference>
<dbReference type="Gene3D" id="3.10.290.10">
    <property type="entry name" value="RNA-binding S4 domain"/>
    <property type="match status" value="1"/>
</dbReference>
<dbReference type="GO" id="GO:0120159">
    <property type="term" value="F:rRNA pseudouridine synthase activity"/>
    <property type="evidence" value="ECO:0007669"/>
    <property type="project" value="UniProtKB-ARBA"/>
</dbReference>
<keyword evidence="3" id="KW-0694">RNA-binding</keyword>
<dbReference type="CDD" id="cd02870">
    <property type="entry name" value="PseudoU_synth_RsuA_like"/>
    <property type="match status" value="1"/>
</dbReference>
<dbReference type="SUPFAM" id="SSF55120">
    <property type="entry name" value="Pseudouridine synthase"/>
    <property type="match status" value="1"/>
</dbReference>
<dbReference type="InterPro" id="IPR042092">
    <property type="entry name" value="PsdUridine_s_RsuA/RluB/E/F_cat"/>
</dbReference>
<dbReference type="FunFam" id="3.10.290.10:FF:000003">
    <property type="entry name" value="Pseudouridine synthase"/>
    <property type="match status" value="1"/>
</dbReference>
<dbReference type="SMART" id="SM00363">
    <property type="entry name" value="S4"/>
    <property type="match status" value="1"/>
</dbReference>
<dbReference type="SUPFAM" id="SSF55174">
    <property type="entry name" value="Alpha-L RNA-binding motif"/>
    <property type="match status" value="1"/>
</dbReference>
<evidence type="ECO:0000259" key="5">
    <source>
        <dbReference type="SMART" id="SM00363"/>
    </source>
</evidence>
<comment type="caution">
    <text evidence="6">The sequence shown here is derived from an EMBL/GenBank/DDBJ whole genome shotgun (WGS) entry which is preliminary data.</text>
</comment>
<protein>
    <recommendedName>
        <fullName evidence="4">Pseudouridine synthase</fullName>
        <ecNumber evidence="4">5.4.99.-</ecNumber>
    </recommendedName>
</protein>
<organism evidence="6 7">
    <name type="scientific">candidate division TA06 bacterium</name>
    <dbReference type="NCBI Taxonomy" id="2250710"/>
    <lineage>
        <taxon>Bacteria</taxon>
        <taxon>Bacteria division TA06</taxon>
    </lineage>
</organism>
<proteinExistence type="inferred from homology"/>
<dbReference type="InterPro" id="IPR000748">
    <property type="entry name" value="PsdUridine_synth_RsuA/RluB/E/F"/>
</dbReference>
<gene>
    <name evidence="6" type="ORF">HY768_11490</name>
</gene>
<dbReference type="GO" id="GO:0000455">
    <property type="term" value="P:enzyme-directed rRNA pseudouridine synthesis"/>
    <property type="evidence" value="ECO:0007669"/>
    <property type="project" value="UniProtKB-ARBA"/>
</dbReference>
<sequence length="244" mass="27871">MEQKVRLNKFLSQCGAASRRQADELIAAGQVAVNGKKVTELGTAILPSRSTVRVGGKHINPPKAHQYWVFNKPRGYLCSRGDPFGRPTIYDAVPFYLKNLKYAGRLDLDSEGLMIMTDDGELIEQLTHPKNQIKRTYVVWVQGLVQKSELDKLKQGVKYEGEKYAPAPAKVLRYDQRSQNTFLEISIREGKKREIKMMIRAVGRQVLELKRITFGPVRLEYLPLGQARRMTDEELAQLKRGRKE</sequence>
<evidence type="ECO:0000313" key="7">
    <source>
        <dbReference type="Proteomes" id="UP000736328"/>
    </source>
</evidence>
<dbReference type="NCBIfam" id="TIGR00093">
    <property type="entry name" value="pseudouridine synthase"/>
    <property type="match status" value="1"/>
</dbReference>